<feature type="domain" description="EF-hand" evidence="1">
    <location>
        <begin position="360"/>
        <end position="395"/>
    </location>
</feature>
<evidence type="ECO:0000313" key="3">
    <source>
        <dbReference type="Proteomes" id="UP000008672"/>
    </source>
</evidence>
<dbReference type="HOGENOM" id="CLU_017147_3_2_1"/>
<dbReference type="SUPFAM" id="SSF47473">
    <property type="entry name" value="EF-hand"/>
    <property type="match status" value="1"/>
</dbReference>
<evidence type="ECO:0000259" key="1">
    <source>
        <dbReference type="PROSITE" id="PS50222"/>
    </source>
</evidence>
<accession>H3BA37</accession>
<gene>
    <name evidence="2" type="primary">LRRC74B</name>
</gene>
<reference evidence="2" key="2">
    <citation type="submission" date="2025-08" db="UniProtKB">
        <authorList>
            <consortium name="Ensembl"/>
        </authorList>
    </citation>
    <scope>IDENTIFICATION</scope>
</reference>
<dbReference type="Proteomes" id="UP000008672">
    <property type="component" value="Unassembled WGS sequence"/>
</dbReference>
<dbReference type="PANTHER" id="PTHR24114">
    <property type="entry name" value="LEUCINE RICH REPEAT FAMILY PROTEIN"/>
    <property type="match status" value="1"/>
</dbReference>
<protein>
    <submittedName>
        <fullName evidence="2">Leucine rich repeat containing 74B</fullName>
    </submittedName>
</protein>
<sequence length="418" mass="45721">VGDDGWETDLEIEEAKAPSDATGRTSYLGACKKYGVVPISFFLRHMLDCELVMEHHGLGPKGAKALSVPLVSNTSILKLNLRDNWLEGNGGAAIAEMLKENCYITEVDLSDNKLGYKGAQAISAMLKENTSLVKVLLSGNEFDDRTAEPLAEAFMTNQKLECMDLSHNVLGDKAGEILGNAIGENTGMKELDLSWNCLRGKGAIAIAKGLEANIFLRVLDLSYNGFGKGGAAALGEAVKVNNVVEELNISNNRISPEGAVLFAMGLRENKTLRVLNMARNPMQSAGCYGILKAMQGNPATALESLDFSNITVNKDFDELYTAVKELFTNLEVKHGGNADMFSKKKPKADPLTKLKQYVKENKLQLVEFFETVGEDRSTLITRLEFQQGLQKAGIPLSEQELQQLMDFLDKDKNGEIDF</sequence>
<dbReference type="SMART" id="SM00368">
    <property type="entry name" value="LRR_RI"/>
    <property type="match status" value="8"/>
</dbReference>
<dbReference type="PROSITE" id="PS50222">
    <property type="entry name" value="EF_HAND_2"/>
    <property type="match status" value="2"/>
</dbReference>
<dbReference type="InterPro" id="IPR002048">
    <property type="entry name" value="EF_hand_dom"/>
</dbReference>
<name>H3BA37_LATCH</name>
<dbReference type="SUPFAM" id="SSF52047">
    <property type="entry name" value="RNI-like"/>
    <property type="match status" value="1"/>
</dbReference>
<dbReference type="PANTHER" id="PTHR24114:SF37">
    <property type="entry name" value="LEUCINE-RICH REPEAT-CONTAINING PROTEIN 74B"/>
    <property type="match status" value="1"/>
</dbReference>
<dbReference type="InterPro" id="IPR052394">
    <property type="entry name" value="LRR-containing"/>
</dbReference>
<feature type="domain" description="EF-hand" evidence="1">
    <location>
        <begin position="396"/>
        <end position="418"/>
    </location>
</feature>
<dbReference type="eggNOG" id="KOG4308">
    <property type="taxonomic scope" value="Eukaryota"/>
</dbReference>
<reference evidence="3" key="1">
    <citation type="submission" date="2011-08" db="EMBL/GenBank/DDBJ databases">
        <title>The draft genome of Latimeria chalumnae.</title>
        <authorList>
            <person name="Di Palma F."/>
            <person name="Alfoldi J."/>
            <person name="Johnson J."/>
            <person name="Berlin A."/>
            <person name="Gnerre S."/>
            <person name="Jaffe D."/>
            <person name="MacCallum I."/>
            <person name="Young S."/>
            <person name="Walker B.J."/>
            <person name="Lander E."/>
            <person name="Lindblad-Toh K."/>
        </authorList>
    </citation>
    <scope>NUCLEOTIDE SEQUENCE [LARGE SCALE GENOMIC DNA]</scope>
    <source>
        <strain evidence="3">Wild caught</strain>
    </source>
</reference>
<dbReference type="GO" id="GO:0005509">
    <property type="term" value="F:calcium ion binding"/>
    <property type="evidence" value="ECO:0007669"/>
    <property type="project" value="InterPro"/>
</dbReference>
<dbReference type="Ensembl" id="ENSLACT00000018891.1">
    <property type="protein sequence ID" value="ENSLACP00000018758.1"/>
    <property type="gene ID" value="ENSLACG00000016512.1"/>
</dbReference>
<keyword evidence="3" id="KW-1185">Reference proteome</keyword>
<organism evidence="2 3">
    <name type="scientific">Latimeria chalumnae</name>
    <name type="common">Coelacanth</name>
    <dbReference type="NCBI Taxonomy" id="7897"/>
    <lineage>
        <taxon>Eukaryota</taxon>
        <taxon>Metazoa</taxon>
        <taxon>Chordata</taxon>
        <taxon>Craniata</taxon>
        <taxon>Vertebrata</taxon>
        <taxon>Euteleostomi</taxon>
        <taxon>Coelacanthiformes</taxon>
        <taxon>Coelacanthidae</taxon>
        <taxon>Latimeria</taxon>
    </lineage>
</organism>
<dbReference type="Pfam" id="PF13516">
    <property type="entry name" value="LRR_6"/>
    <property type="match status" value="7"/>
</dbReference>
<dbReference type="FunCoup" id="H3BA37">
    <property type="interactions" value="12"/>
</dbReference>
<dbReference type="GeneTree" id="ENSGT00940000154297"/>
<dbReference type="InterPro" id="IPR032675">
    <property type="entry name" value="LRR_dom_sf"/>
</dbReference>
<dbReference type="Gene3D" id="3.80.10.10">
    <property type="entry name" value="Ribonuclease Inhibitor"/>
    <property type="match status" value="3"/>
</dbReference>
<dbReference type="InParanoid" id="H3BA37"/>
<proteinExistence type="predicted"/>
<dbReference type="EMBL" id="AFYH01024312">
    <property type="status" value="NOT_ANNOTATED_CDS"/>
    <property type="molecule type" value="Genomic_DNA"/>
</dbReference>
<dbReference type="InterPro" id="IPR001611">
    <property type="entry name" value="Leu-rich_rpt"/>
</dbReference>
<evidence type="ECO:0000313" key="2">
    <source>
        <dbReference type="Ensembl" id="ENSLACP00000018758.1"/>
    </source>
</evidence>
<dbReference type="Gene3D" id="1.10.238.10">
    <property type="entry name" value="EF-hand"/>
    <property type="match status" value="1"/>
</dbReference>
<dbReference type="OMA" id="QGPEANW"/>
<dbReference type="AlphaFoldDB" id="H3BA37"/>
<dbReference type="InterPro" id="IPR011992">
    <property type="entry name" value="EF-hand-dom_pair"/>
</dbReference>
<reference evidence="2" key="3">
    <citation type="submission" date="2025-09" db="UniProtKB">
        <authorList>
            <consortium name="Ensembl"/>
        </authorList>
    </citation>
    <scope>IDENTIFICATION</scope>
</reference>
<dbReference type="CDD" id="cd00051">
    <property type="entry name" value="EFh"/>
    <property type="match status" value="1"/>
</dbReference>